<dbReference type="EMBL" id="MH170055">
    <property type="protein sequence ID" value="AXS01055.1"/>
    <property type="molecule type" value="Genomic_DNA"/>
</dbReference>
<dbReference type="GeneID" id="23632038"/>
<dbReference type="Proteomes" id="UP000201335">
    <property type="component" value="Segment"/>
</dbReference>
<name>A0A0C5ASC1_9BBAC</name>
<reference evidence="2" key="3">
    <citation type="journal article" date="2018" name="PLoS ONE">
        <title>Genomic analysis of an Argentinean isolate of Spodoptera frugiperda granulovirus reveals that various baculoviruses code for Lef-7 proteins with three F-box domains.</title>
        <authorList>
            <person name="Ferrelli M.L."/>
            <person name="Pidre M.L."/>
            <person name="Ghiringhelli P.D."/>
            <person name="Torres S."/>
            <person name="Fabre M.L."/>
            <person name="Masson T."/>
            <person name="Cedola M.T."/>
            <person name="Sciocco-Cap A."/>
            <person name="Romanowski V."/>
        </authorList>
    </citation>
    <scope>NUCLEOTIDE SEQUENCE</scope>
    <source>
        <strain evidence="2">ARG</strain>
    </source>
</reference>
<dbReference type="OrthoDB" id="8852at10239"/>
<keyword evidence="3" id="KW-1185">Reference proteome</keyword>
<dbReference type="Pfam" id="PF01501">
    <property type="entry name" value="Glyco_transf_8"/>
    <property type="match status" value="1"/>
</dbReference>
<dbReference type="PANTHER" id="PTHR11183">
    <property type="entry name" value="GLYCOGENIN SUBFAMILY MEMBER"/>
    <property type="match status" value="1"/>
</dbReference>
<evidence type="ECO:0000313" key="1">
    <source>
        <dbReference type="EMBL" id="AJK91697.1"/>
    </source>
</evidence>
<accession>A0A0C5ASC1</accession>
<dbReference type="InterPro" id="IPR050587">
    <property type="entry name" value="GNT1/Glycosyltrans_8"/>
</dbReference>
<dbReference type="SUPFAM" id="SSF53448">
    <property type="entry name" value="Nucleotide-diphospho-sugar transferases"/>
    <property type="match status" value="1"/>
</dbReference>
<organism evidence="1 3">
    <name type="scientific">Spodoptera frugiperda granulovirus</name>
    <dbReference type="NCBI Taxonomy" id="307454"/>
    <lineage>
        <taxon>Viruses</taxon>
        <taxon>Viruses incertae sedis</taxon>
        <taxon>Naldaviricetes</taxon>
        <taxon>Lefavirales</taxon>
        <taxon>Baculoviridae</taxon>
        <taxon>Betabaculovirus</taxon>
        <taxon>Betabaculovirus spofrugiperdae</taxon>
    </lineage>
</organism>
<reference evidence="1" key="1">
    <citation type="submission" date="2014-08" db="EMBL/GenBank/DDBJ databases">
        <authorList>
            <person name="Cuartas Otalora P.E."/>
            <person name="Barrera Cubillos G.P."/>
            <person name="Barreto Hernandez E."/>
            <person name="Belaich M.N."/>
            <person name="Ghiringhelli P.D."/>
            <person name="Villamizar Rivero L.F."/>
        </authorList>
    </citation>
    <scope>NUCLEOTIDE SEQUENCE</scope>
    <source>
        <strain evidence="1">VG008</strain>
    </source>
</reference>
<evidence type="ECO:0000313" key="2">
    <source>
        <dbReference type="EMBL" id="AXS01055.1"/>
    </source>
</evidence>
<dbReference type="EMBL" id="KM371112">
    <property type="protein sequence ID" value="AJK91697.1"/>
    <property type="molecule type" value="Genomic_DNA"/>
</dbReference>
<dbReference type="InterPro" id="IPR002495">
    <property type="entry name" value="Glyco_trans_8"/>
</dbReference>
<dbReference type="GO" id="GO:0016757">
    <property type="term" value="F:glycosyltransferase activity"/>
    <property type="evidence" value="ECO:0007669"/>
    <property type="project" value="InterPro"/>
</dbReference>
<dbReference type="RefSeq" id="YP_009121821.1">
    <property type="nucleotide sequence ID" value="NC_026511.1"/>
</dbReference>
<proteinExistence type="predicted"/>
<dbReference type="InterPro" id="IPR029044">
    <property type="entry name" value="Nucleotide-diphossugar_trans"/>
</dbReference>
<reference evidence="1 3" key="2">
    <citation type="journal article" date="2015" name="Viruses">
        <title>The complete sequence of the first Spodoptera frugiperda Betabaculovirus genome: a natural multiple recombinant virus.</title>
        <authorList>
            <person name="Cuartas P.E."/>
            <person name="Barrera G.P."/>
            <person name="Belaich M.N."/>
            <person name="Barreto E."/>
            <person name="Ghiringhelli P.D."/>
            <person name="Villamizar L.F."/>
        </authorList>
    </citation>
    <scope>NUCLEOTIDE SEQUENCE [LARGE SCALE GENOMIC DNA]</scope>
    <source>
        <strain evidence="1">VG008</strain>
    </source>
</reference>
<protein>
    <submittedName>
        <fullName evidence="1">p13</fullName>
    </submittedName>
</protein>
<dbReference type="Gene3D" id="3.90.550.10">
    <property type="entry name" value="Spore Coat Polysaccharide Biosynthesis Protein SpsA, Chain A"/>
    <property type="match status" value="1"/>
</dbReference>
<sequence>MFAYATLVMLGDKYVPGALALGQSLRDSGTPHRLLCMVTHDVSADAVQSLKQTYHTVVTVPYIEFKCGSMMTQRQKELYSDWIDYSFTKWRAFQLHMYDKIVYLDADQVVVKNIDHLFELQPPAMCFRSEFNKAYETYRHGDVITAHDLSYFFRNLTSLAATGTLLLTPDAKLFDTITKQLNPHNKYMKHNQFHNGFEEVVLIQALVELERDAIQLSQLYVWNAGCYKTIQKQEPYVINYYGDKKPWNTKTSQPRFMDEYIWRYFYVTCLRRLVKIAQKD</sequence>
<evidence type="ECO:0000313" key="3">
    <source>
        <dbReference type="Proteomes" id="UP000201335"/>
    </source>
</evidence>
<dbReference type="KEGG" id="vg:23632038"/>